<keyword evidence="2" id="KW-1185">Reference proteome</keyword>
<accession>A0ACC0CF60</accession>
<reference evidence="2" key="1">
    <citation type="journal article" date="2023" name="Nat. Plants">
        <title>Single-cell RNA sequencing provides a high-resolution roadmap for understanding the multicellular compartmentation of specialized metabolism.</title>
        <authorList>
            <person name="Sun S."/>
            <person name="Shen X."/>
            <person name="Li Y."/>
            <person name="Li Y."/>
            <person name="Wang S."/>
            <person name="Li R."/>
            <person name="Zhang H."/>
            <person name="Shen G."/>
            <person name="Guo B."/>
            <person name="Wei J."/>
            <person name="Xu J."/>
            <person name="St-Pierre B."/>
            <person name="Chen S."/>
            <person name="Sun C."/>
        </authorList>
    </citation>
    <scope>NUCLEOTIDE SEQUENCE [LARGE SCALE GENOMIC DNA]</scope>
</reference>
<name>A0ACC0CF60_CATRO</name>
<sequence>MEDALLPLYNWMDEDVQIPDMEEREEDLADEDVEIQAHMFHLTKGRLTLFAPSHLSRARTSYVPPDLFNSLNTDYIQPLPSTGGMPYAPPPLSAVGLSFDAPLPSGTAGSSVPHIPISCASSSDSNEYGDDPSDDFTPTQQLGFGHRVRIKTTRFTPSDYR</sequence>
<dbReference type="EMBL" id="CM044701">
    <property type="protein sequence ID" value="KAI5683429.1"/>
    <property type="molecule type" value="Genomic_DNA"/>
</dbReference>
<proteinExistence type="predicted"/>
<dbReference type="Proteomes" id="UP001060085">
    <property type="component" value="Linkage Group LG01"/>
</dbReference>
<organism evidence="1 2">
    <name type="scientific">Catharanthus roseus</name>
    <name type="common">Madagascar periwinkle</name>
    <name type="synonym">Vinca rosea</name>
    <dbReference type="NCBI Taxonomy" id="4058"/>
    <lineage>
        <taxon>Eukaryota</taxon>
        <taxon>Viridiplantae</taxon>
        <taxon>Streptophyta</taxon>
        <taxon>Embryophyta</taxon>
        <taxon>Tracheophyta</taxon>
        <taxon>Spermatophyta</taxon>
        <taxon>Magnoliopsida</taxon>
        <taxon>eudicotyledons</taxon>
        <taxon>Gunneridae</taxon>
        <taxon>Pentapetalae</taxon>
        <taxon>asterids</taxon>
        <taxon>lamiids</taxon>
        <taxon>Gentianales</taxon>
        <taxon>Apocynaceae</taxon>
        <taxon>Rauvolfioideae</taxon>
        <taxon>Vinceae</taxon>
        <taxon>Catharanthinae</taxon>
        <taxon>Catharanthus</taxon>
    </lineage>
</organism>
<comment type="caution">
    <text evidence="1">The sequence shown here is derived from an EMBL/GenBank/DDBJ whole genome shotgun (WGS) entry which is preliminary data.</text>
</comment>
<gene>
    <name evidence="1" type="ORF">M9H77_04657</name>
</gene>
<evidence type="ECO:0000313" key="2">
    <source>
        <dbReference type="Proteomes" id="UP001060085"/>
    </source>
</evidence>
<protein>
    <submittedName>
        <fullName evidence="1">Uncharacterized protein</fullName>
    </submittedName>
</protein>
<evidence type="ECO:0000313" key="1">
    <source>
        <dbReference type="EMBL" id="KAI5683429.1"/>
    </source>
</evidence>